<feature type="compositionally biased region" description="Basic and acidic residues" evidence="1">
    <location>
        <begin position="37"/>
        <end position="60"/>
    </location>
</feature>
<dbReference type="AlphaFoldDB" id="A0A7S1KPH6"/>
<feature type="region of interest" description="Disordered" evidence="1">
    <location>
        <begin position="37"/>
        <end position="232"/>
    </location>
</feature>
<evidence type="ECO:0000313" key="2">
    <source>
        <dbReference type="EMBL" id="CAD9080349.1"/>
    </source>
</evidence>
<sequence>MTQPPSHIQQSIQNLKSRFRDEIKRIERHSQQKIEVLSEERDYWESEAKKMERRWQEAEGRYQSLLSMNGAKRATESDDETQDGTSARDSGIVYHREPPKGTRSSRKRKSPHSAAKHTALESSPSLGKSTKTSRLRKLTVELQQEIKGRHHGERQANGSSMSGRQKRASSTSKRRPSSARAGLSRTRDSSSGTPSKRTPRTPPAVQHSRTPERSASAKKRLSYASPLAVGTPHSNTSIIEGDLSMSLNPSSPLRSRTPETLRRSYERSSPAHLSVNVPHTGSHLSVSSDTAEMLHHIRSLKSMLGQ</sequence>
<gene>
    <name evidence="2" type="ORF">PCOS0759_LOCUS3589</name>
</gene>
<feature type="compositionally biased region" description="Polar residues" evidence="1">
    <location>
        <begin position="120"/>
        <end position="130"/>
    </location>
</feature>
<dbReference type="EMBL" id="HBGD01004348">
    <property type="protein sequence ID" value="CAD9080349.1"/>
    <property type="molecule type" value="Transcribed_RNA"/>
</dbReference>
<feature type="compositionally biased region" description="Basic residues" evidence="1">
    <location>
        <begin position="103"/>
        <end position="115"/>
    </location>
</feature>
<evidence type="ECO:0000256" key="1">
    <source>
        <dbReference type="SAM" id="MobiDB-lite"/>
    </source>
</evidence>
<accession>A0A7S1KPH6</accession>
<proteinExistence type="predicted"/>
<organism evidence="2">
    <name type="scientific">Percolomonas cosmopolitus</name>
    <dbReference type="NCBI Taxonomy" id="63605"/>
    <lineage>
        <taxon>Eukaryota</taxon>
        <taxon>Discoba</taxon>
        <taxon>Heterolobosea</taxon>
        <taxon>Tetramitia</taxon>
        <taxon>Eutetramitia</taxon>
        <taxon>Percolomonadidae</taxon>
        <taxon>Percolomonas</taxon>
    </lineage>
</organism>
<feature type="compositionally biased region" description="Basic residues" evidence="1">
    <location>
        <begin position="164"/>
        <end position="177"/>
    </location>
</feature>
<protein>
    <submittedName>
        <fullName evidence="2">Uncharacterized protein</fullName>
    </submittedName>
</protein>
<name>A0A7S1KPH6_9EUKA</name>
<reference evidence="2" key="1">
    <citation type="submission" date="2021-01" db="EMBL/GenBank/DDBJ databases">
        <authorList>
            <person name="Corre E."/>
            <person name="Pelletier E."/>
            <person name="Niang G."/>
            <person name="Scheremetjew M."/>
            <person name="Finn R."/>
            <person name="Kale V."/>
            <person name="Holt S."/>
            <person name="Cochrane G."/>
            <person name="Meng A."/>
            <person name="Brown T."/>
            <person name="Cohen L."/>
        </authorList>
    </citation>
    <scope>NUCLEOTIDE SEQUENCE</scope>
    <source>
        <strain evidence="2">WS</strain>
    </source>
</reference>